<dbReference type="InterPro" id="IPR029058">
    <property type="entry name" value="AB_hydrolase_fold"/>
</dbReference>
<dbReference type="GO" id="GO:0016787">
    <property type="term" value="F:hydrolase activity"/>
    <property type="evidence" value="ECO:0007669"/>
    <property type="project" value="UniProtKB-KW"/>
</dbReference>
<dbReference type="InterPro" id="IPR050300">
    <property type="entry name" value="GDXG_lipolytic_enzyme"/>
</dbReference>
<evidence type="ECO:0000256" key="1">
    <source>
        <dbReference type="ARBA" id="ARBA00022801"/>
    </source>
</evidence>
<name>A0ABV9HYW8_9FLAO</name>
<protein>
    <submittedName>
        <fullName evidence="3">Alpha/beta hydrolase fold domain-containing protein</fullName>
    </submittedName>
</protein>
<dbReference type="InterPro" id="IPR013094">
    <property type="entry name" value="AB_hydrolase_3"/>
</dbReference>
<feature type="domain" description="Alpha/beta hydrolase fold-3" evidence="2">
    <location>
        <begin position="75"/>
        <end position="274"/>
    </location>
</feature>
<dbReference type="Pfam" id="PF07859">
    <property type="entry name" value="Abhydrolase_3"/>
    <property type="match status" value="1"/>
</dbReference>
<dbReference type="SUPFAM" id="SSF53474">
    <property type="entry name" value="alpha/beta-Hydrolases"/>
    <property type="match status" value="1"/>
</dbReference>
<evidence type="ECO:0000313" key="4">
    <source>
        <dbReference type="Proteomes" id="UP001596043"/>
    </source>
</evidence>
<dbReference type="RefSeq" id="WP_379980435.1">
    <property type="nucleotide sequence ID" value="NZ_JBHSFV010000010.1"/>
</dbReference>
<keyword evidence="1 3" id="KW-0378">Hydrolase</keyword>
<evidence type="ECO:0000313" key="3">
    <source>
        <dbReference type="EMBL" id="MFC4635324.1"/>
    </source>
</evidence>
<keyword evidence="4" id="KW-1185">Reference proteome</keyword>
<dbReference type="Proteomes" id="UP001596043">
    <property type="component" value="Unassembled WGS sequence"/>
</dbReference>
<proteinExistence type="predicted"/>
<dbReference type="PANTHER" id="PTHR48081:SF8">
    <property type="entry name" value="ALPHA_BETA HYDROLASE FOLD-3 DOMAIN-CONTAINING PROTEIN-RELATED"/>
    <property type="match status" value="1"/>
</dbReference>
<accession>A0ABV9HYW8</accession>
<reference evidence="4" key="1">
    <citation type="journal article" date="2019" name="Int. J. Syst. Evol. Microbiol.">
        <title>The Global Catalogue of Microorganisms (GCM) 10K type strain sequencing project: providing services to taxonomists for standard genome sequencing and annotation.</title>
        <authorList>
            <consortium name="The Broad Institute Genomics Platform"/>
            <consortium name="The Broad Institute Genome Sequencing Center for Infectious Disease"/>
            <person name="Wu L."/>
            <person name="Ma J."/>
        </authorList>
    </citation>
    <scope>NUCLEOTIDE SEQUENCE [LARGE SCALE GENOMIC DNA]</scope>
    <source>
        <strain evidence="4">YJ-61-S</strain>
    </source>
</reference>
<sequence>MLKQSFTYYLTLAVIKLKGLKQKFSQDPIDYKAIRKEDVHHPRGRFFRNNITREFQIFESSITEVSTNTESNKLIMFIHGGAFISGPGQHHWDTIRTIAQETEYTIWMCNYPKAPEHKISEISTNIDTIYQEAQKHFSPKKIVCIGDSVGGTLIAALTQRLIAGNKALPKQLILVSPVMDASLSNEDIAAYDKVDPMLSIKGISSAKRMCAGETSLKNPMISPIYGSFKSFPETILFLSENDIMYPDQMLTINLLKKENVHHKVIIGKSMPHIWPFLPVMKEAKIALRQIIKLLNVS</sequence>
<organism evidence="3 4">
    <name type="scientific">Dokdonia ponticola</name>
    <dbReference type="NCBI Taxonomy" id="2041041"/>
    <lineage>
        <taxon>Bacteria</taxon>
        <taxon>Pseudomonadati</taxon>
        <taxon>Bacteroidota</taxon>
        <taxon>Flavobacteriia</taxon>
        <taxon>Flavobacteriales</taxon>
        <taxon>Flavobacteriaceae</taxon>
        <taxon>Dokdonia</taxon>
    </lineage>
</organism>
<gene>
    <name evidence="3" type="ORF">ACFO3O_15550</name>
</gene>
<evidence type="ECO:0000259" key="2">
    <source>
        <dbReference type="Pfam" id="PF07859"/>
    </source>
</evidence>
<dbReference type="EMBL" id="JBHSFV010000010">
    <property type="protein sequence ID" value="MFC4635324.1"/>
    <property type="molecule type" value="Genomic_DNA"/>
</dbReference>
<comment type="caution">
    <text evidence="3">The sequence shown here is derived from an EMBL/GenBank/DDBJ whole genome shotgun (WGS) entry which is preliminary data.</text>
</comment>
<dbReference type="Gene3D" id="3.40.50.1820">
    <property type="entry name" value="alpha/beta hydrolase"/>
    <property type="match status" value="1"/>
</dbReference>
<dbReference type="PANTHER" id="PTHR48081">
    <property type="entry name" value="AB HYDROLASE SUPERFAMILY PROTEIN C4A8.06C"/>
    <property type="match status" value="1"/>
</dbReference>